<dbReference type="Proteomes" id="UP001499884">
    <property type="component" value="Unassembled WGS sequence"/>
</dbReference>
<proteinExistence type="predicted"/>
<keyword evidence="3" id="KW-1185">Reference proteome</keyword>
<comment type="caution">
    <text evidence="2">The sequence shown here is derived from an EMBL/GenBank/DDBJ whole genome shotgun (WGS) entry which is preliminary data.</text>
</comment>
<evidence type="ECO:0000313" key="2">
    <source>
        <dbReference type="EMBL" id="GAA3711271.1"/>
    </source>
</evidence>
<name>A0ABP7DZD8_9ACTN</name>
<dbReference type="PANTHER" id="PTHR36221:SF1">
    <property type="entry name" value="DUF742 DOMAIN-CONTAINING PROTEIN"/>
    <property type="match status" value="1"/>
</dbReference>
<evidence type="ECO:0008006" key="4">
    <source>
        <dbReference type="Google" id="ProtNLM"/>
    </source>
</evidence>
<feature type="region of interest" description="Disordered" evidence="1">
    <location>
        <begin position="1"/>
        <end position="25"/>
    </location>
</feature>
<organism evidence="2 3">
    <name type="scientific">Streptomyces tremellae</name>
    <dbReference type="NCBI Taxonomy" id="1124239"/>
    <lineage>
        <taxon>Bacteria</taxon>
        <taxon>Bacillati</taxon>
        <taxon>Actinomycetota</taxon>
        <taxon>Actinomycetes</taxon>
        <taxon>Kitasatosporales</taxon>
        <taxon>Streptomycetaceae</taxon>
        <taxon>Streptomyces</taxon>
    </lineage>
</organism>
<accession>A0ABP7DZD8</accession>
<gene>
    <name evidence="2" type="ORF">GCM10023082_06360</name>
</gene>
<sequence length="119" mass="12913">MVRSHPDPAAEAVGSRLRPYTLTGGRTRPDYPLQLDTFLAARPAPADVELGPESEWIRLLCATPRAVAELASSLGQPVQVVKILASDLLHLQALVVAEQNDDGPTRELLETVLVRLRAL</sequence>
<dbReference type="Pfam" id="PF05331">
    <property type="entry name" value="DUF742"/>
    <property type="match status" value="1"/>
</dbReference>
<dbReference type="InterPro" id="IPR007995">
    <property type="entry name" value="DUF742"/>
</dbReference>
<evidence type="ECO:0000256" key="1">
    <source>
        <dbReference type="SAM" id="MobiDB-lite"/>
    </source>
</evidence>
<reference evidence="3" key="1">
    <citation type="journal article" date="2019" name="Int. J. Syst. Evol. Microbiol.">
        <title>The Global Catalogue of Microorganisms (GCM) 10K type strain sequencing project: providing services to taxonomists for standard genome sequencing and annotation.</title>
        <authorList>
            <consortium name="The Broad Institute Genomics Platform"/>
            <consortium name="The Broad Institute Genome Sequencing Center for Infectious Disease"/>
            <person name="Wu L."/>
            <person name="Ma J."/>
        </authorList>
    </citation>
    <scope>NUCLEOTIDE SEQUENCE [LARGE SCALE GENOMIC DNA]</scope>
    <source>
        <strain evidence="3">JCM 30846</strain>
    </source>
</reference>
<dbReference type="EMBL" id="BAABEP010000002">
    <property type="protein sequence ID" value="GAA3711271.1"/>
    <property type="molecule type" value="Genomic_DNA"/>
</dbReference>
<protein>
    <recommendedName>
        <fullName evidence="4">DUF742 domain-containing protein</fullName>
    </recommendedName>
</protein>
<evidence type="ECO:0000313" key="3">
    <source>
        <dbReference type="Proteomes" id="UP001499884"/>
    </source>
</evidence>
<dbReference type="PANTHER" id="PTHR36221">
    <property type="entry name" value="DUF742 DOMAIN-CONTAINING PROTEIN"/>
    <property type="match status" value="1"/>
</dbReference>